<evidence type="ECO:0000313" key="6">
    <source>
        <dbReference type="EMBL" id="KAG2229223.1"/>
    </source>
</evidence>
<comment type="caution">
    <text evidence="6">The sequence shown here is derived from an EMBL/GenBank/DDBJ whole genome shotgun (WGS) entry which is preliminary data.</text>
</comment>
<organism evidence="6 7">
    <name type="scientific">Thamnidium elegans</name>
    <dbReference type="NCBI Taxonomy" id="101142"/>
    <lineage>
        <taxon>Eukaryota</taxon>
        <taxon>Fungi</taxon>
        <taxon>Fungi incertae sedis</taxon>
        <taxon>Mucoromycota</taxon>
        <taxon>Mucoromycotina</taxon>
        <taxon>Mucoromycetes</taxon>
        <taxon>Mucorales</taxon>
        <taxon>Mucorineae</taxon>
        <taxon>Mucoraceae</taxon>
        <taxon>Thamnidium</taxon>
    </lineage>
</organism>
<dbReference type="PANTHER" id="PTHR43066">
    <property type="entry name" value="RHOMBOID-RELATED PROTEIN"/>
    <property type="match status" value="1"/>
</dbReference>
<sequence>MDAEEPSGFRNAPVTKFLVPIVGGCSALALAFNAKPQMATQLSYLMSHGQFWKLFTSHWAFGSIGTTVAGTWLIYKMKIVERRYGSSKYAALIFISFVASTLLQTGALVAGSQFGYIKSIASGPYAIIFSIIYQFQKIVPTSYHVGMLGFNITDKSFVFIATAQLLLSSSSASIIPCLCGLVVGSMYDSTGIKAWRFPKWVRSFSINEVPIRRAPVPPINEHDIDTIFSMFPNYSRQDIKNALIRT</sequence>
<reference evidence="6" key="1">
    <citation type="submission" date="2021-01" db="EMBL/GenBank/DDBJ databases">
        <title>Metabolic potential, ecology and presence of endohyphal bacteria is reflected in genomic diversity of Mucoromycotina.</title>
        <authorList>
            <person name="Muszewska A."/>
            <person name="Okrasinska A."/>
            <person name="Steczkiewicz K."/>
            <person name="Drgas O."/>
            <person name="Orlowska M."/>
            <person name="Perlinska-Lenart U."/>
            <person name="Aleksandrzak-Piekarczyk T."/>
            <person name="Szatraj K."/>
            <person name="Zielenkiewicz U."/>
            <person name="Pilsyk S."/>
            <person name="Malc E."/>
            <person name="Mieczkowski P."/>
            <person name="Kruszewska J.S."/>
            <person name="Biernat P."/>
            <person name="Pawlowska J."/>
        </authorList>
    </citation>
    <scope>NUCLEOTIDE SEQUENCE</scope>
    <source>
        <strain evidence="6">WA0000018081</strain>
    </source>
</reference>
<feature type="transmembrane region" description="Helical" evidence="5">
    <location>
        <begin position="54"/>
        <end position="75"/>
    </location>
</feature>
<name>A0A8H7VUF7_9FUNG</name>
<evidence type="ECO:0000256" key="5">
    <source>
        <dbReference type="SAM" id="Phobius"/>
    </source>
</evidence>
<gene>
    <name evidence="6" type="ORF">INT48_002468</name>
</gene>
<dbReference type="SUPFAM" id="SSF144091">
    <property type="entry name" value="Rhomboid-like"/>
    <property type="match status" value="1"/>
</dbReference>
<comment type="subcellular location">
    <subcellularLocation>
        <location evidence="1">Membrane</location>
        <topology evidence="1">Multi-pass membrane protein</topology>
    </subcellularLocation>
</comment>
<evidence type="ECO:0000313" key="7">
    <source>
        <dbReference type="Proteomes" id="UP000613177"/>
    </source>
</evidence>
<dbReference type="InterPro" id="IPR035952">
    <property type="entry name" value="Rhomboid-like_sf"/>
</dbReference>
<keyword evidence="7" id="KW-1185">Reference proteome</keyword>
<keyword evidence="3 5" id="KW-1133">Transmembrane helix</keyword>
<accession>A0A8H7VUF7</accession>
<dbReference type="Proteomes" id="UP000613177">
    <property type="component" value="Unassembled WGS sequence"/>
</dbReference>
<dbReference type="Gene3D" id="1.20.1540.10">
    <property type="entry name" value="Rhomboid-like"/>
    <property type="match status" value="1"/>
</dbReference>
<protein>
    <submittedName>
        <fullName evidence="6">Uncharacterized protein</fullName>
    </submittedName>
</protein>
<evidence type="ECO:0000256" key="4">
    <source>
        <dbReference type="ARBA" id="ARBA00023136"/>
    </source>
</evidence>
<dbReference type="PANTHER" id="PTHR43066:SF21">
    <property type="entry name" value="UBIQUITIN-ASSOCIATED DOMAIN-CONTAINING PROTEIN 2"/>
    <property type="match status" value="1"/>
</dbReference>
<dbReference type="GO" id="GO:0016020">
    <property type="term" value="C:membrane"/>
    <property type="evidence" value="ECO:0007669"/>
    <property type="project" value="UniProtKB-SubCell"/>
</dbReference>
<evidence type="ECO:0000256" key="3">
    <source>
        <dbReference type="ARBA" id="ARBA00022989"/>
    </source>
</evidence>
<evidence type="ECO:0000256" key="2">
    <source>
        <dbReference type="ARBA" id="ARBA00022692"/>
    </source>
</evidence>
<dbReference type="AlphaFoldDB" id="A0A8H7VUF7"/>
<feature type="transmembrane region" description="Helical" evidence="5">
    <location>
        <begin position="156"/>
        <end position="183"/>
    </location>
</feature>
<feature type="transmembrane region" description="Helical" evidence="5">
    <location>
        <begin position="87"/>
        <end position="110"/>
    </location>
</feature>
<feature type="transmembrane region" description="Helical" evidence="5">
    <location>
        <begin position="17"/>
        <end position="34"/>
    </location>
</feature>
<dbReference type="EMBL" id="JAEPRE010000295">
    <property type="protein sequence ID" value="KAG2229223.1"/>
    <property type="molecule type" value="Genomic_DNA"/>
</dbReference>
<keyword evidence="4 5" id="KW-0472">Membrane</keyword>
<dbReference type="GO" id="GO:0004252">
    <property type="term" value="F:serine-type endopeptidase activity"/>
    <property type="evidence" value="ECO:0007669"/>
    <property type="project" value="TreeGrafter"/>
</dbReference>
<keyword evidence="2 5" id="KW-0812">Transmembrane</keyword>
<proteinExistence type="predicted"/>
<evidence type="ECO:0000256" key="1">
    <source>
        <dbReference type="ARBA" id="ARBA00004141"/>
    </source>
</evidence>